<dbReference type="Proteomes" id="UP000095283">
    <property type="component" value="Unplaced"/>
</dbReference>
<keyword evidence="1" id="KW-1133">Transmembrane helix</keyword>
<feature type="signal peptide" evidence="2">
    <location>
        <begin position="1"/>
        <end position="33"/>
    </location>
</feature>
<dbReference type="WBParaSite" id="Hba_04456">
    <property type="protein sequence ID" value="Hba_04456"/>
    <property type="gene ID" value="Hba_04456"/>
</dbReference>
<feature type="transmembrane region" description="Helical" evidence="1">
    <location>
        <begin position="43"/>
        <end position="64"/>
    </location>
</feature>
<accession>A0A1I7WHI3</accession>
<proteinExistence type="predicted"/>
<feature type="chain" id="PRO_5009310704" evidence="2">
    <location>
        <begin position="34"/>
        <end position="77"/>
    </location>
</feature>
<evidence type="ECO:0000256" key="1">
    <source>
        <dbReference type="SAM" id="Phobius"/>
    </source>
</evidence>
<evidence type="ECO:0000313" key="4">
    <source>
        <dbReference type="WBParaSite" id="Hba_04456"/>
    </source>
</evidence>
<reference evidence="4" key="1">
    <citation type="submission" date="2016-11" db="UniProtKB">
        <authorList>
            <consortium name="WormBaseParasite"/>
        </authorList>
    </citation>
    <scope>IDENTIFICATION</scope>
</reference>
<protein>
    <submittedName>
        <fullName evidence="4">Secreted protein</fullName>
    </submittedName>
</protein>
<dbReference type="AlphaFoldDB" id="A0A1I7WHI3"/>
<keyword evidence="1" id="KW-0812">Transmembrane</keyword>
<name>A0A1I7WHI3_HETBA</name>
<organism evidence="3 4">
    <name type="scientific">Heterorhabditis bacteriophora</name>
    <name type="common">Entomopathogenic nematode worm</name>
    <dbReference type="NCBI Taxonomy" id="37862"/>
    <lineage>
        <taxon>Eukaryota</taxon>
        <taxon>Metazoa</taxon>
        <taxon>Ecdysozoa</taxon>
        <taxon>Nematoda</taxon>
        <taxon>Chromadorea</taxon>
        <taxon>Rhabditida</taxon>
        <taxon>Rhabditina</taxon>
        <taxon>Rhabditomorpha</taxon>
        <taxon>Strongyloidea</taxon>
        <taxon>Heterorhabditidae</taxon>
        <taxon>Heterorhabditis</taxon>
    </lineage>
</organism>
<evidence type="ECO:0000256" key="2">
    <source>
        <dbReference type="SAM" id="SignalP"/>
    </source>
</evidence>
<keyword evidence="2" id="KW-0732">Signal</keyword>
<sequence length="77" mass="8872">MCPMWARRPPILFRNYLSYFLIFVLLSNCVTRGKESCSEATIHFMFGSFCLTGISFYTSTPFLLTSIEKSGNLLHKH</sequence>
<keyword evidence="3" id="KW-1185">Reference proteome</keyword>
<evidence type="ECO:0000313" key="3">
    <source>
        <dbReference type="Proteomes" id="UP000095283"/>
    </source>
</evidence>
<keyword evidence="1" id="KW-0472">Membrane</keyword>